<feature type="compositionally biased region" description="Acidic residues" evidence="15">
    <location>
        <begin position="951"/>
        <end position="971"/>
    </location>
</feature>
<feature type="compositionally biased region" description="Acidic residues" evidence="15">
    <location>
        <begin position="896"/>
        <end position="925"/>
    </location>
</feature>
<dbReference type="EMBL" id="LDAU01000034">
    <property type="protein sequence ID" value="KRX10221.1"/>
    <property type="molecule type" value="Genomic_DNA"/>
</dbReference>
<organism evidence="17 18">
    <name type="scientific">Pseudocohnilembus persalinus</name>
    <name type="common">Ciliate</name>
    <dbReference type="NCBI Taxonomy" id="266149"/>
    <lineage>
        <taxon>Eukaryota</taxon>
        <taxon>Sar</taxon>
        <taxon>Alveolata</taxon>
        <taxon>Ciliophora</taxon>
        <taxon>Intramacronucleata</taxon>
        <taxon>Oligohymenophorea</taxon>
        <taxon>Scuticociliatia</taxon>
        <taxon>Philasterida</taxon>
        <taxon>Pseudocohnilembidae</taxon>
        <taxon>Pseudocohnilembus</taxon>
    </lineage>
</organism>
<feature type="binding site" evidence="13">
    <location>
        <position position="44"/>
    </location>
    <ligand>
        <name>ATP</name>
        <dbReference type="ChEBI" id="CHEBI:30616"/>
    </ligand>
</feature>
<dbReference type="OrthoDB" id="248923at2759"/>
<feature type="coiled-coil region" evidence="14">
    <location>
        <begin position="1067"/>
        <end position="1094"/>
    </location>
</feature>
<dbReference type="InParanoid" id="A0A0V0R6T4"/>
<feature type="compositionally biased region" description="Acidic residues" evidence="15">
    <location>
        <begin position="826"/>
        <end position="841"/>
    </location>
</feature>
<dbReference type="Proteomes" id="UP000054937">
    <property type="component" value="Unassembled WGS sequence"/>
</dbReference>
<feature type="region of interest" description="Disordered" evidence="15">
    <location>
        <begin position="737"/>
        <end position="971"/>
    </location>
</feature>
<proteinExistence type="inferred from homology"/>
<feature type="compositionally biased region" description="Polar residues" evidence="15">
    <location>
        <begin position="367"/>
        <end position="377"/>
    </location>
</feature>
<feature type="compositionally biased region" description="Basic and acidic residues" evidence="15">
    <location>
        <begin position="560"/>
        <end position="571"/>
    </location>
</feature>
<evidence type="ECO:0000256" key="5">
    <source>
        <dbReference type="ARBA" id="ARBA00022679"/>
    </source>
</evidence>
<feature type="compositionally biased region" description="Basic and acidic residues" evidence="15">
    <location>
        <begin position="530"/>
        <end position="542"/>
    </location>
</feature>
<dbReference type="InterPro" id="IPR017441">
    <property type="entry name" value="Protein_kinase_ATP_BS"/>
</dbReference>
<dbReference type="GO" id="GO:0046872">
    <property type="term" value="F:metal ion binding"/>
    <property type="evidence" value="ECO:0007669"/>
    <property type="project" value="UniProtKB-KW"/>
</dbReference>
<accession>A0A0V0R6T4</accession>
<feature type="region of interest" description="Disordered" evidence="15">
    <location>
        <begin position="278"/>
        <end position="408"/>
    </location>
</feature>
<evidence type="ECO:0000256" key="4">
    <source>
        <dbReference type="ARBA" id="ARBA00022527"/>
    </source>
</evidence>
<feature type="compositionally biased region" description="Basic and acidic residues" evidence="15">
    <location>
        <begin position="691"/>
        <end position="711"/>
    </location>
</feature>
<feature type="compositionally biased region" description="Low complexity" evidence="15">
    <location>
        <begin position="853"/>
        <end position="863"/>
    </location>
</feature>
<protein>
    <recommendedName>
        <fullName evidence="3">non-specific serine/threonine protein kinase</fullName>
        <ecNumber evidence="3">2.7.11.1</ecNumber>
    </recommendedName>
</protein>
<evidence type="ECO:0000256" key="2">
    <source>
        <dbReference type="ARBA" id="ARBA00010886"/>
    </source>
</evidence>
<dbReference type="InterPro" id="IPR008271">
    <property type="entry name" value="Ser/Thr_kinase_AS"/>
</dbReference>
<evidence type="ECO:0000256" key="10">
    <source>
        <dbReference type="ARBA" id="ARBA00022842"/>
    </source>
</evidence>
<keyword evidence="10" id="KW-0460">Magnesium</keyword>
<dbReference type="Gene3D" id="1.10.510.10">
    <property type="entry name" value="Transferase(Phosphotransferase) domain 1"/>
    <property type="match status" value="1"/>
</dbReference>
<dbReference type="InterPro" id="IPR000719">
    <property type="entry name" value="Prot_kinase_dom"/>
</dbReference>
<evidence type="ECO:0000256" key="15">
    <source>
        <dbReference type="SAM" id="MobiDB-lite"/>
    </source>
</evidence>
<dbReference type="PANTHER" id="PTHR44899:SF3">
    <property type="entry name" value="SERINE_THREONINE-PROTEIN KINASE NEK1"/>
    <property type="match status" value="1"/>
</dbReference>
<evidence type="ECO:0000313" key="18">
    <source>
        <dbReference type="Proteomes" id="UP000054937"/>
    </source>
</evidence>
<dbReference type="SUPFAM" id="SSF56112">
    <property type="entry name" value="Protein kinase-like (PK-like)"/>
    <property type="match status" value="1"/>
</dbReference>
<dbReference type="PROSITE" id="PS00107">
    <property type="entry name" value="PROTEIN_KINASE_ATP"/>
    <property type="match status" value="1"/>
</dbReference>
<feature type="compositionally biased region" description="Acidic residues" evidence="15">
    <location>
        <begin position="864"/>
        <end position="885"/>
    </location>
</feature>
<keyword evidence="9 13" id="KW-0067">ATP-binding</keyword>
<keyword evidence="5" id="KW-0808">Transferase</keyword>
<comment type="similarity">
    <text evidence="2">Belongs to the protein kinase superfamily. NEK Ser/Thr protein kinase family. NIMA subfamily.</text>
</comment>
<feature type="region of interest" description="Disordered" evidence="15">
    <location>
        <begin position="595"/>
        <end position="711"/>
    </location>
</feature>
<dbReference type="FunFam" id="3.30.200.20:FF:000097">
    <property type="entry name" value="Probable serine/threonine-protein kinase nek1"/>
    <property type="match status" value="1"/>
</dbReference>
<evidence type="ECO:0000256" key="9">
    <source>
        <dbReference type="ARBA" id="ARBA00022840"/>
    </source>
</evidence>
<comment type="cofactor">
    <cofactor evidence="1">
        <name>Mg(2+)</name>
        <dbReference type="ChEBI" id="CHEBI:18420"/>
    </cofactor>
</comment>
<gene>
    <name evidence="17" type="ORF">PPERSA_07306</name>
</gene>
<name>A0A0V0R6T4_PSEPJ</name>
<evidence type="ECO:0000256" key="1">
    <source>
        <dbReference type="ARBA" id="ARBA00001946"/>
    </source>
</evidence>
<evidence type="ECO:0000256" key="13">
    <source>
        <dbReference type="PROSITE-ProRule" id="PRU10141"/>
    </source>
</evidence>
<dbReference type="SMART" id="SM00220">
    <property type="entry name" value="S_TKc"/>
    <property type="match status" value="1"/>
</dbReference>
<feature type="compositionally biased region" description="Basic and acidic residues" evidence="15">
    <location>
        <begin position="284"/>
        <end position="298"/>
    </location>
</feature>
<dbReference type="OMA" id="HRHIVNY"/>
<keyword evidence="18" id="KW-1185">Reference proteome</keyword>
<evidence type="ECO:0000256" key="12">
    <source>
        <dbReference type="ARBA" id="ARBA00048679"/>
    </source>
</evidence>
<keyword evidence="8 17" id="KW-0418">Kinase</keyword>
<dbReference type="PROSITE" id="PS00108">
    <property type="entry name" value="PROTEIN_KINASE_ST"/>
    <property type="match status" value="1"/>
</dbReference>
<keyword evidence="6" id="KW-0479">Metal-binding</keyword>
<feature type="domain" description="Protein kinase" evidence="16">
    <location>
        <begin position="15"/>
        <end position="268"/>
    </location>
</feature>
<evidence type="ECO:0000256" key="11">
    <source>
        <dbReference type="ARBA" id="ARBA00047899"/>
    </source>
</evidence>
<reference evidence="17 18" key="1">
    <citation type="journal article" date="2015" name="Sci. Rep.">
        <title>Genome of the facultative scuticociliatosis pathogen Pseudocohnilembus persalinus provides insight into its virulence through horizontal gene transfer.</title>
        <authorList>
            <person name="Xiong J."/>
            <person name="Wang G."/>
            <person name="Cheng J."/>
            <person name="Tian M."/>
            <person name="Pan X."/>
            <person name="Warren A."/>
            <person name="Jiang C."/>
            <person name="Yuan D."/>
            <person name="Miao W."/>
        </authorList>
    </citation>
    <scope>NUCLEOTIDE SEQUENCE [LARGE SCALE GENOMIC DNA]</scope>
    <source>
        <strain evidence="17">36N120E</strain>
    </source>
</reference>
<dbReference type="InterPro" id="IPR051131">
    <property type="entry name" value="NEK_Ser/Thr_kinase_NIMA"/>
</dbReference>
<dbReference type="PROSITE" id="PS50011">
    <property type="entry name" value="PROTEIN_KINASE_DOM"/>
    <property type="match status" value="1"/>
</dbReference>
<dbReference type="Gene3D" id="3.30.200.20">
    <property type="entry name" value="Phosphorylase Kinase, domain 1"/>
    <property type="match status" value="1"/>
</dbReference>
<evidence type="ECO:0000256" key="3">
    <source>
        <dbReference type="ARBA" id="ARBA00012513"/>
    </source>
</evidence>
<evidence type="ECO:0000256" key="6">
    <source>
        <dbReference type="ARBA" id="ARBA00022723"/>
    </source>
</evidence>
<keyword evidence="14" id="KW-0175">Coiled coil</keyword>
<dbReference type="Pfam" id="PF00069">
    <property type="entry name" value="Pkinase"/>
    <property type="match status" value="1"/>
</dbReference>
<feature type="compositionally biased region" description="Basic and acidic residues" evidence="15">
    <location>
        <begin position="378"/>
        <end position="393"/>
    </location>
</feature>
<evidence type="ECO:0000313" key="17">
    <source>
        <dbReference type="EMBL" id="KRX10221.1"/>
    </source>
</evidence>
<evidence type="ECO:0000259" key="16">
    <source>
        <dbReference type="PROSITE" id="PS50011"/>
    </source>
</evidence>
<feature type="compositionally biased region" description="Acidic residues" evidence="15">
    <location>
        <begin position="932"/>
        <end position="943"/>
    </location>
</feature>
<feature type="compositionally biased region" description="Basic and acidic residues" evidence="15">
    <location>
        <begin position="789"/>
        <end position="820"/>
    </location>
</feature>
<feature type="compositionally biased region" description="Polar residues" evidence="15">
    <location>
        <begin position="626"/>
        <end position="636"/>
    </location>
</feature>
<dbReference type="PANTHER" id="PTHR44899">
    <property type="entry name" value="CAMK FAMILY PROTEIN KINASE"/>
    <property type="match status" value="1"/>
</dbReference>
<feature type="region of interest" description="Disordered" evidence="15">
    <location>
        <begin position="448"/>
        <end position="470"/>
    </location>
</feature>
<evidence type="ECO:0000256" key="14">
    <source>
        <dbReference type="SAM" id="Coils"/>
    </source>
</evidence>
<keyword evidence="7 13" id="KW-0547">Nucleotide-binding</keyword>
<evidence type="ECO:0000256" key="8">
    <source>
        <dbReference type="ARBA" id="ARBA00022777"/>
    </source>
</evidence>
<comment type="caution">
    <text evidence="17">The sequence shown here is derived from an EMBL/GenBank/DDBJ whole genome shotgun (WGS) entry which is preliminary data.</text>
</comment>
<dbReference type="AlphaFoldDB" id="A0A0V0R6T4"/>
<dbReference type="GO" id="GO:0004674">
    <property type="term" value="F:protein serine/threonine kinase activity"/>
    <property type="evidence" value="ECO:0007669"/>
    <property type="project" value="UniProtKB-KW"/>
</dbReference>
<evidence type="ECO:0000256" key="7">
    <source>
        <dbReference type="ARBA" id="ARBA00022741"/>
    </source>
</evidence>
<feature type="compositionally biased region" description="Low complexity" evidence="15">
    <location>
        <begin position="774"/>
        <end position="788"/>
    </location>
</feature>
<sequence>MSSKTPKSESTLRDFEFLGKLGQGSFGVVYKVRRKLDSKVYVMKQINISKMNTRMKADAINEVTILAKLNHPHIVKYYDSFIDRNLLNIVMEYCEGGDVNQVIKQQFGRPLKEERIWKFFIQMTQGLEYIHKRKILHRDIKTMNMFLQKDEVRIGDLGVAKVLSNNMDFARTMVGTPFYLSPEMCEEKPYNEKSDIWALGCVLYELCTYKHPFEAKTQGALILKIIRGKYPPISNNYSRELIELVDQLLRRDYKSRPTTSQILSKGIVQQKAKQYNIETNPQIVDHKQDYEQKQKKTTESVSKQPSDTKTSGNSSNRNGKVSNIQNQIVSEQKRGSNQNIKDKNILGFQKQDPVKPSPAMRYKDPTKVQQSHQVFQSRENKIQEQKHQREIKQKPQSLLNKDNEQRKSSQGIINAYNEKQIQNPSNQNRVQHPQSAKVQQSKIKQSAFNLPPSGLQNADILKKNNNNVPKYPFSKQAEIVKQRAQQQQQDNQKLHQNPFIQAEKIQLKPSQGNTPRSARKQASPVPYQKKNSENNLKAKNEKNPYPFKKQESTPISHKQGIQDKNRDNNNIFQERDNVARIRKGAPQQLSRQAQLAAQRKEQPKQLFGYEKNDKESYLGQKPLISQKKNSSANQSRISKENPSGKYDQQDYEDVMNLPDVVGKKKSSQSLNIKEEAQIKSDGSSSGANKSDVPKKQQDLEYEKVFGRKLHNQDEVVKALDQHLYGEKQIENLEKIENVKQDKNQIQKQTGQKQVDNKFIENEFGSSSDEDDSQNNKIQQKISNNQQKQVQEEIQHFTTKKEPISISEKIKNDSQQQEKGDVSTNINEEEEQSENDTEEEEFTIQKNNPQLTLNQSQENSNENSEQTESEENESNEKESENEDNEENLNNSDKAYYDDDEEEENSQEENENSQEEDENSQEEDENSQENSQENSEEEEEEEEEKVGERQFLENEEENNEEFEGGNIEDEDEDNIKLKTVDVQRAILQKRFDDTNKRQLELQKLLDIKTAQCVKSLGEEKYNAILFFFRNKLNSDSELSNDDQEQIDEVIQKHVTEHNNPQLIFSIYKILHLEIEIEKQREKLGQLVKQISSQEDQQSH</sequence>
<feature type="region of interest" description="Disordered" evidence="15">
    <location>
        <begin position="506"/>
        <end position="571"/>
    </location>
</feature>
<dbReference type="FunFam" id="1.10.510.10:FF:000172">
    <property type="entry name" value="serine/threonine-protein kinase Nek1 isoform X1"/>
    <property type="match status" value="1"/>
</dbReference>
<dbReference type="GO" id="GO:0005524">
    <property type="term" value="F:ATP binding"/>
    <property type="evidence" value="ECO:0007669"/>
    <property type="project" value="UniProtKB-UniRule"/>
</dbReference>
<dbReference type="EC" id="2.7.11.1" evidence="3"/>
<dbReference type="InterPro" id="IPR011009">
    <property type="entry name" value="Kinase-like_dom_sf"/>
</dbReference>
<feature type="compositionally biased region" description="Polar residues" evidence="15">
    <location>
        <begin position="299"/>
        <end position="339"/>
    </location>
</feature>
<comment type="catalytic activity">
    <reaction evidence="12">
        <text>L-seryl-[protein] + ATP = O-phospho-L-seryl-[protein] + ADP + H(+)</text>
        <dbReference type="Rhea" id="RHEA:17989"/>
        <dbReference type="Rhea" id="RHEA-COMP:9863"/>
        <dbReference type="Rhea" id="RHEA-COMP:11604"/>
        <dbReference type="ChEBI" id="CHEBI:15378"/>
        <dbReference type="ChEBI" id="CHEBI:29999"/>
        <dbReference type="ChEBI" id="CHEBI:30616"/>
        <dbReference type="ChEBI" id="CHEBI:83421"/>
        <dbReference type="ChEBI" id="CHEBI:456216"/>
        <dbReference type="EC" id="2.7.11.1"/>
    </reaction>
</comment>
<feature type="compositionally biased region" description="Polar residues" evidence="15">
    <location>
        <begin position="843"/>
        <end position="852"/>
    </location>
</feature>
<comment type="catalytic activity">
    <reaction evidence="11">
        <text>L-threonyl-[protein] + ATP = O-phospho-L-threonyl-[protein] + ADP + H(+)</text>
        <dbReference type="Rhea" id="RHEA:46608"/>
        <dbReference type="Rhea" id="RHEA-COMP:11060"/>
        <dbReference type="Rhea" id="RHEA-COMP:11605"/>
        <dbReference type="ChEBI" id="CHEBI:15378"/>
        <dbReference type="ChEBI" id="CHEBI:30013"/>
        <dbReference type="ChEBI" id="CHEBI:30616"/>
        <dbReference type="ChEBI" id="CHEBI:61977"/>
        <dbReference type="ChEBI" id="CHEBI:456216"/>
        <dbReference type="EC" id="2.7.11.1"/>
    </reaction>
</comment>
<keyword evidence="4" id="KW-0723">Serine/threonine-protein kinase</keyword>